<dbReference type="EMBL" id="CAJPEX010009995">
    <property type="protein sequence ID" value="CAG0924974.1"/>
    <property type="molecule type" value="Genomic_DNA"/>
</dbReference>
<sequence>MLPPSLDAFLDVSGFDTTKKKTTTVATTPSAPPVTQQRDHLDLLVDQHLKLAEDNKKAELAAKADPLADIFQNPPRAPPAAAMVPPAGALFPAPLQRPAPPPSQPIQLPPAPQMPLQQRAPMAIPQPPSPQMMSPGIQPIYQIPRVQRRISK</sequence>
<evidence type="ECO:0000313" key="3">
    <source>
        <dbReference type="Proteomes" id="UP000678499"/>
    </source>
</evidence>
<proteinExistence type="predicted"/>
<keyword evidence="3" id="KW-1185">Reference proteome</keyword>
<dbReference type="Proteomes" id="UP000678499">
    <property type="component" value="Unassembled WGS sequence"/>
</dbReference>
<protein>
    <submittedName>
        <fullName evidence="2">Uncharacterized protein</fullName>
    </submittedName>
</protein>
<dbReference type="AlphaFoldDB" id="A0A7R9GJH1"/>
<feature type="region of interest" description="Disordered" evidence="1">
    <location>
        <begin position="70"/>
        <end position="152"/>
    </location>
</feature>
<feature type="compositionally biased region" description="Low complexity" evidence="1">
    <location>
        <begin position="79"/>
        <end position="94"/>
    </location>
</feature>
<reference evidence="2" key="1">
    <citation type="submission" date="2020-11" db="EMBL/GenBank/DDBJ databases">
        <authorList>
            <person name="Tran Van P."/>
        </authorList>
    </citation>
    <scope>NUCLEOTIDE SEQUENCE</scope>
</reference>
<feature type="compositionally biased region" description="Low complexity" evidence="1">
    <location>
        <begin position="114"/>
        <end position="123"/>
    </location>
</feature>
<dbReference type="EMBL" id="OA892032">
    <property type="protein sequence ID" value="CAD7284822.1"/>
    <property type="molecule type" value="Genomic_DNA"/>
</dbReference>
<name>A0A7R9GJH1_9CRUS</name>
<gene>
    <name evidence="2" type="ORF">NMOB1V02_LOCUS12426</name>
</gene>
<accession>A0A7R9GJH1</accession>
<organism evidence="2">
    <name type="scientific">Notodromas monacha</name>
    <dbReference type="NCBI Taxonomy" id="399045"/>
    <lineage>
        <taxon>Eukaryota</taxon>
        <taxon>Metazoa</taxon>
        <taxon>Ecdysozoa</taxon>
        <taxon>Arthropoda</taxon>
        <taxon>Crustacea</taxon>
        <taxon>Oligostraca</taxon>
        <taxon>Ostracoda</taxon>
        <taxon>Podocopa</taxon>
        <taxon>Podocopida</taxon>
        <taxon>Cypridocopina</taxon>
        <taxon>Cypridoidea</taxon>
        <taxon>Cyprididae</taxon>
        <taxon>Notodromas</taxon>
    </lineage>
</organism>
<evidence type="ECO:0000256" key="1">
    <source>
        <dbReference type="SAM" id="MobiDB-lite"/>
    </source>
</evidence>
<feature type="compositionally biased region" description="Pro residues" evidence="1">
    <location>
        <begin position="95"/>
        <end position="113"/>
    </location>
</feature>
<evidence type="ECO:0000313" key="2">
    <source>
        <dbReference type="EMBL" id="CAD7284822.1"/>
    </source>
</evidence>